<keyword evidence="2" id="KW-1185">Reference proteome</keyword>
<evidence type="ECO:0000313" key="2">
    <source>
        <dbReference type="Proteomes" id="UP001500021"/>
    </source>
</evidence>
<proteinExistence type="predicted"/>
<accession>A0ABN1L4C5</accession>
<name>A0ABN1L4C5_9GAMM</name>
<comment type="caution">
    <text evidence="1">The sequence shown here is derived from an EMBL/GenBank/DDBJ whole genome shotgun (WGS) entry which is preliminary data.</text>
</comment>
<dbReference type="Proteomes" id="UP001500021">
    <property type="component" value="Unassembled WGS sequence"/>
</dbReference>
<organism evidence="1 2">
    <name type="scientific">Colwellia asteriadis</name>
    <dbReference type="NCBI Taxonomy" id="517723"/>
    <lineage>
        <taxon>Bacteria</taxon>
        <taxon>Pseudomonadati</taxon>
        <taxon>Pseudomonadota</taxon>
        <taxon>Gammaproteobacteria</taxon>
        <taxon>Alteromonadales</taxon>
        <taxon>Colwelliaceae</taxon>
        <taxon>Colwellia</taxon>
    </lineage>
</organism>
<evidence type="ECO:0000313" key="1">
    <source>
        <dbReference type="EMBL" id="GAA0813074.1"/>
    </source>
</evidence>
<reference evidence="1 2" key="1">
    <citation type="journal article" date="2019" name="Int. J. Syst. Evol. Microbiol.">
        <title>The Global Catalogue of Microorganisms (GCM) 10K type strain sequencing project: providing services to taxonomists for standard genome sequencing and annotation.</title>
        <authorList>
            <consortium name="The Broad Institute Genomics Platform"/>
            <consortium name="The Broad Institute Genome Sequencing Center for Infectious Disease"/>
            <person name="Wu L."/>
            <person name="Ma J."/>
        </authorList>
    </citation>
    <scope>NUCLEOTIDE SEQUENCE [LARGE SCALE GENOMIC DNA]</scope>
    <source>
        <strain evidence="1 2">JCM 15608</strain>
    </source>
</reference>
<dbReference type="EMBL" id="BAAAFA010000002">
    <property type="protein sequence ID" value="GAA0813074.1"/>
    <property type="molecule type" value="Genomic_DNA"/>
</dbReference>
<gene>
    <name evidence="1" type="ORF">GCM10009111_07880</name>
</gene>
<protein>
    <submittedName>
        <fullName evidence="1">Uncharacterized protein</fullName>
    </submittedName>
</protein>
<sequence>MVLKKDWENKYQPPSTSNRQIRVLVMKTTFFDETTVEELGIGGVGAIKLLSLISID</sequence>